<keyword evidence="6 10" id="KW-1133">Transmembrane helix</keyword>
<evidence type="ECO:0000256" key="1">
    <source>
        <dbReference type="ARBA" id="ARBA00004651"/>
    </source>
</evidence>
<sequence length="400" mass="46535">MSKELKIYRKYASFVKRFLLLSGMCPITKKRDVFYRCISIWSIFSSFISLCVVGNFCSQNVQNIALLTASFSLFCAILNTTMKACCFFIYQNKLQQANDILSSMLEQALSETDIGSIAFSWVRTFYRLIYLQFTLMAINSTIHAFKPLITRILYNANNITNLQYPLLFPASYPWTIDSMLVWQLHYLFDLNIVWNIISVSTGVDGFFSFCLFRISVMLRLLGFEFEMRFSTDEKNKANKEYEENRKRIFQECVNKHALLLKCRDIVQEAYGPVILLTTITSATSLCTLIFQVLQVKGQIMGKIIMCTVFIFMKLLQTFLYAWPADVILIESDRFRHKVYFSDWYKHKDTSFAKGFTLILAQRSIVLKACDLMQVSLDLFVKVLNTAVSYYFLLETIDKDK</sequence>
<comment type="similarity">
    <text evidence="10">Belongs to the insect chemoreceptor superfamily. Heteromeric odorant receptor channel (TC 1.A.69) family.</text>
</comment>
<dbReference type="Pfam" id="PF02949">
    <property type="entry name" value="7tm_6"/>
    <property type="match status" value="1"/>
</dbReference>
<feature type="transmembrane region" description="Helical" evidence="10">
    <location>
        <begin position="269"/>
        <end position="293"/>
    </location>
</feature>
<dbReference type="PANTHER" id="PTHR21137">
    <property type="entry name" value="ODORANT RECEPTOR"/>
    <property type="match status" value="1"/>
</dbReference>
<comment type="caution">
    <text evidence="10">Lacks conserved residue(s) required for the propagation of feature annotation.</text>
</comment>
<feature type="transmembrane region" description="Helical" evidence="10">
    <location>
        <begin position="33"/>
        <end position="56"/>
    </location>
</feature>
<dbReference type="GO" id="GO:0005549">
    <property type="term" value="F:odorant binding"/>
    <property type="evidence" value="ECO:0007669"/>
    <property type="project" value="InterPro"/>
</dbReference>
<reference evidence="12" key="1">
    <citation type="submission" date="2025-08" db="UniProtKB">
        <authorList>
            <consortium name="RefSeq"/>
        </authorList>
    </citation>
    <scope>IDENTIFICATION</scope>
    <source>
        <tissue evidence="12">Muscle</tissue>
    </source>
</reference>
<comment type="subcellular location">
    <subcellularLocation>
        <location evidence="1 10">Cell membrane</location>
        <topology evidence="1 10">Multi-pass membrane protein</topology>
    </subcellularLocation>
</comment>
<evidence type="ECO:0000256" key="6">
    <source>
        <dbReference type="ARBA" id="ARBA00022989"/>
    </source>
</evidence>
<feature type="transmembrane region" description="Helical" evidence="10">
    <location>
        <begin position="299"/>
        <end position="322"/>
    </location>
</feature>
<dbReference type="RefSeq" id="XP_033354762.1">
    <property type="nucleotide sequence ID" value="XM_033498871.1"/>
</dbReference>
<organism evidence="11 12">
    <name type="scientific">Bombus vosnesenskii</name>
    <dbReference type="NCBI Taxonomy" id="207650"/>
    <lineage>
        <taxon>Eukaryota</taxon>
        <taxon>Metazoa</taxon>
        <taxon>Ecdysozoa</taxon>
        <taxon>Arthropoda</taxon>
        <taxon>Hexapoda</taxon>
        <taxon>Insecta</taxon>
        <taxon>Pterygota</taxon>
        <taxon>Neoptera</taxon>
        <taxon>Endopterygota</taxon>
        <taxon>Hymenoptera</taxon>
        <taxon>Apocrita</taxon>
        <taxon>Aculeata</taxon>
        <taxon>Apoidea</taxon>
        <taxon>Anthophila</taxon>
        <taxon>Apidae</taxon>
        <taxon>Bombus</taxon>
        <taxon>Pyrobombus</taxon>
    </lineage>
</organism>
<evidence type="ECO:0000256" key="10">
    <source>
        <dbReference type="RuleBase" id="RU351113"/>
    </source>
</evidence>
<keyword evidence="5 10" id="KW-0552">Olfaction</keyword>
<dbReference type="KEGG" id="bvk:117236150"/>
<feature type="transmembrane region" description="Helical" evidence="10">
    <location>
        <begin position="68"/>
        <end position="90"/>
    </location>
</feature>
<evidence type="ECO:0000256" key="2">
    <source>
        <dbReference type="ARBA" id="ARBA00022475"/>
    </source>
</evidence>
<dbReference type="InterPro" id="IPR004117">
    <property type="entry name" value="7tm6_olfct_rcpt"/>
</dbReference>
<keyword evidence="9 10" id="KW-0807">Transducer</keyword>
<feature type="transmembrane region" description="Helical" evidence="10">
    <location>
        <begin position="192"/>
        <end position="212"/>
    </location>
</feature>
<feature type="transmembrane region" description="Helical" evidence="10">
    <location>
        <begin position="125"/>
        <end position="145"/>
    </location>
</feature>
<evidence type="ECO:0000313" key="11">
    <source>
        <dbReference type="Proteomes" id="UP000504631"/>
    </source>
</evidence>
<keyword evidence="4 10" id="KW-0812">Transmembrane</keyword>
<proteinExistence type="inferred from homology"/>
<evidence type="ECO:0000256" key="4">
    <source>
        <dbReference type="ARBA" id="ARBA00022692"/>
    </source>
</evidence>
<dbReference type="PANTHER" id="PTHR21137:SF35">
    <property type="entry name" value="ODORANT RECEPTOR 19A-RELATED"/>
    <property type="match status" value="1"/>
</dbReference>
<gene>
    <name evidence="12" type="primary">LOC117236150</name>
</gene>
<keyword evidence="7 10" id="KW-0472">Membrane</keyword>
<evidence type="ECO:0000256" key="8">
    <source>
        <dbReference type="ARBA" id="ARBA00023170"/>
    </source>
</evidence>
<evidence type="ECO:0000256" key="9">
    <source>
        <dbReference type="ARBA" id="ARBA00023224"/>
    </source>
</evidence>
<keyword evidence="8 10" id="KW-0675">Receptor</keyword>
<keyword evidence="11" id="KW-1185">Reference proteome</keyword>
<dbReference type="Proteomes" id="UP000504631">
    <property type="component" value="Unplaced"/>
</dbReference>
<dbReference type="GeneID" id="117236150"/>
<evidence type="ECO:0000256" key="3">
    <source>
        <dbReference type="ARBA" id="ARBA00022606"/>
    </source>
</evidence>
<evidence type="ECO:0000256" key="7">
    <source>
        <dbReference type="ARBA" id="ARBA00023136"/>
    </source>
</evidence>
<evidence type="ECO:0000313" key="12">
    <source>
        <dbReference type="RefSeq" id="XP_033354762.1"/>
    </source>
</evidence>
<dbReference type="AlphaFoldDB" id="A0A6J3KNP7"/>
<accession>A0A6J3KNP7</accession>
<keyword evidence="3 10" id="KW-0716">Sensory transduction</keyword>
<evidence type="ECO:0000256" key="5">
    <source>
        <dbReference type="ARBA" id="ARBA00022725"/>
    </source>
</evidence>
<keyword evidence="2" id="KW-1003">Cell membrane</keyword>
<protein>
    <recommendedName>
        <fullName evidence="10">Odorant receptor</fullName>
    </recommendedName>
</protein>
<name>A0A6J3KNP7_9HYME</name>
<dbReference type="GO" id="GO:0007165">
    <property type="term" value="P:signal transduction"/>
    <property type="evidence" value="ECO:0007669"/>
    <property type="project" value="UniProtKB-KW"/>
</dbReference>
<dbReference type="GO" id="GO:0004984">
    <property type="term" value="F:olfactory receptor activity"/>
    <property type="evidence" value="ECO:0007669"/>
    <property type="project" value="InterPro"/>
</dbReference>
<dbReference type="GO" id="GO:0005886">
    <property type="term" value="C:plasma membrane"/>
    <property type="evidence" value="ECO:0007669"/>
    <property type="project" value="UniProtKB-SubCell"/>
</dbReference>